<protein>
    <recommendedName>
        <fullName evidence="5">NAD-dependent epimerase/dehydratase domain-containing protein</fullName>
    </recommendedName>
</protein>
<dbReference type="SUPFAM" id="SSF51735">
    <property type="entry name" value="NAD(P)-binding Rossmann-fold domains"/>
    <property type="match status" value="1"/>
</dbReference>
<keyword evidence="4" id="KW-0732">Signal</keyword>
<keyword evidence="3" id="KW-0472">Membrane</keyword>
<organism evidence="6">
    <name type="scientific">Pseudo-nitzschia arenysensis</name>
    <dbReference type="NCBI Taxonomy" id="697910"/>
    <lineage>
        <taxon>Eukaryota</taxon>
        <taxon>Sar</taxon>
        <taxon>Stramenopiles</taxon>
        <taxon>Ochrophyta</taxon>
        <taxon>Bacillariophyta</taxon>
        <taxon>Bacillariophyceae</taxon>
        <taxon>Bacillariophycidae</taxon>
        <taxon>Bacillariales</taxon>
        <taxon>Bacillariaceae</taxon>
        <taxon>Pseudo-nitzschia</taxon>
    </lineage>
</organism>
<sequence>MILLQSRKVFLLASAIMALLLSSSSAQAKTAVVFGATGVVGNEVLRAVANEDYFTEIIVVGRREFPPKVTDLLPENAVKIIHKDFGTIDQHEGLAEMHADACFVAAASGFPHLSDMHDWHYAEVVMAESIAKVCGKMNTTAITIFTAVEPGDEAEDFSPEELVKTGTPMGWWPVMTETIRMMRLKEKAVVSASAGTIPSIRIFRPSNIITKESRYGWVDSVLFKFHGVFDEWLPTEYHSVTTELLAESMVKDAVNVLSGKTEVFDVDEKGAVRLNYGDFLTIVGKGKEQKTTEL</sequence>
<evidence type="ECO:0000256" key="1">
    <source>
        <dbReference type="ARBA" id="ARBA00004370"/>
    </source>
</evidence>
<evidence type="ECO:0000256" key="3">
    <source>
        <dbReference type="ARBA" id="ARBA00023136"/>
    </source>
</evidence>
<proteinExistence type="predicted"/>
<feature type="domain" description="NAD-dependent epimerase/dehydratase" evidence="5">
    <location>
        <begin position="32"/>
        <end position="159"/>
    </location>
</feature>
<feature type="signal peptide" evidence="4">
    <location>
        <begin position="1"/>
        <end position="26"/>
    </location>
</feature>
<comment type="subcellular location">
    <subcellularLocation>
        <location evidence="1">Membrane</location>
    </subcellularLocation>
</comment>
<evidence type="ECO:0000256" key="4">
    <source>
        <dbReference type="SAM" id="SignalP"/>
    </source>
</evidence>
<dbReference type="EMBL" id="HBEH01000104">
    <property type="protein sequence ID" value="CAD8343429.1"/>
    <property type="molecule type" value="Transcribed_RNA"/>
</dbReference>
<keyword evidence="2" id="KW-0496">Mitochondrion</keyword>
<evidence type="ECO:0000259" key="5">
    <source>
        <dbReference type="Pfam" id="PF01370"/>
    </source>
</evidence>
<name>A0A7R9ZTL4_9STRA</name>
<dbReference type="PANTHER" id="PTHR14097">
    <property type="entry name" value="OXIDOREDUCTASE HTATIP2"/>
    <property type="match status" value="1"/>
</dbReference>
<dbReference type="PANTHER" id="PTHR14097:SF7">
    <property type="entry name" value="OXIDOREDUCTASE HTATIP2"/>
    <property type="match status" value="1"/>
</dbReference>
<dbReference type="Gene3D" id="3.40.50.720">
    <property type="entry name" value="NAD(P)-binding Rossmann-like Domain"/>
    <property type="match status" value="1"/>
</dbReference>
<reference evidence="6" key="1">
    <citation type="submission" date="2021-01" db="EMBL/GenBank/DDBJ databases">
        <authorList>
            <person name="Corre E."/>
            <person name="Pelletier E."/>
            <person name="Niang G."/>
            <person name="Scheremetjew M."/>
            <person name="Finn R."/>
            <person name="Kale V."/>
            <person name="Holt S."/>
            <person name="Cochrane G."/>
            <person name="Meng A."/>
            <person name="Brown T."/>
            <person name="Cohen L."/>
        </authorList>
    </citation>
    <scope>NUCLEOTIDE SEQUENCE</scope>
    <source>
        <strain evidence="6">B593</strain>
    </source>
</reference>
<gene>
    <name evidence="6" type="ORF">PARE0329_LOCUS64</name>
</gene>
<dbReference type="AlphaFoldDB" id="A0A7R9ZTL4"/>
<feature type="chain" id="PRO_5030892235" description="NAD-dependent epimerase/dehydratase domain-containing protein" evidence="4">
    <location>
        <begin position="27"/>
        <end position="294"/>
    </location>
</feature>
<accession>A0A7R9ZTL4</accession>
<dbReference type="InterPro" id="IPR036291">
    <property type="entry name" value="NAD(P)-bd_dom_sf"/>
</dbReference>
<dbReference type="Pfam" id="PF01370">
    <property type="entry name" value="Epimerase"/>
    <property type="match status" value="1"/>
</dbReference>
<dbReference type="InterPro" id="IPR001509">
    <property type="entry name" value="Epimerase_deHydtase"/>
</dbReference>
<evidence type="ECO:0000313" key="6">
    <source>
        <dbReference type="EMBL" id="CAD8343429.1"/>
    </source>
</evidence>
<dbReference type="GO" id="GO:0016020">
    <property type="term" value="C:membrane"/>
    <property type="evidence" value="ECO:0007669"/>
    <property type="project" value="UniProtKB-SubCell"/>
</dbReference>
<evidence type="ECO:0000256" key="2">
    <source>
        <dbReference type="ARBA" id="ARBA00023128"/>
    </source>
</evidence>